<gene>
    <name evidence="1" type="ORF">E8E13_006784</name>
</gene>
<evidence type="ECO:0000313" key="1">
    <source>
        <dbReference type="EMBL" id="KAF3003039.1"/>
    </source>
</evidence>
<dbReference type="InterPro" id="IPR032675">
    <property type="entry name" value="LRR_dom_sf"/>
</dbReference>
<organism evidence="1 2">
    <name type="scientific">Curvularia kusanoi</name>
    <name type="common">Cochliobolus kusanoi</name>
    <dbReference type="NCBI Taxonomy" id="90978"/>
    <lineage>
        <taxon>Eukaryota</taxon>
        <taxon>Fungi</taxon>
        <taxon>Dikarya</taxon>
        <taxon>Ascomycota</taxon>
        <taxon>Pezizomycotina</taxon>
        <taxon>Dothideomycetes</taxon>
        <taxon>Pleosporomycetidae</taxon>
        <taxon>Pleosporales</taxon>
        <taxon>Pleosporineae</taxon>
        <taxon>Pleosporaceae</taxon>
        <taxon>Curvularia</taxon>
    </lineage>
</organism>
<dbReference type="SUPFAM" id="SSF52047">
    <property type="entry name" value="RNI-like"/>
    <property type="match status" value="1"/>
</dbReference>
<dbReference type="Gene3D" id="3.80.10.10">
    <property type="entry name" value="Ribonuclease Inhibitor"/>
    <property type="match status" value="1"/>
</dbReference>
<proteinExistence type="predicted"/>
<keyword evidence="2" id="KW-1185">Reference proteome</keyword>
<dbReference type="Proteomes" id="UP000801428">
    <property type="component" value="Unassembled WGS sequence"/>
</dbReference>
<sequence length="521" mass="58819">MESACEGLASMRIAYRDFSASVPNEVLRLVFFELFSSSGSKKSLTNARLVDKRWSAVAATVLWYHLDVTLDDSAKFDALLKSSPNGVLDNVRELSITSDPSGPRSFEQKQQTGTNLLKLFSVLPRDCLWAFHNKNFLMEPISVCLLLRCQSKLRTLDVRVSHLSHDSFPSPCYVRGNLQDLETLDLDVLMSFHSTYEGVGDWFAHMPKLKSMKIGGRFNGTNSFNGWELSGPSKFLKLSNITMENVTLPDDATRITGHLQLPFLRGLSFRFCTNTVPFIRSLIRSYKQTRDVTSLQTYQAYDLSTNRDCQQASADLIKICTRLKMVCVAYMTDCLLDVGVLGLSCKTIFGLSLSTNGRPTNYYTPDDFSRLVNLCPNIRNLSTCLGDLTPIVDGLRFADPVRLSNIACYIEKLRMIARLKNLRRLHIMDSPLMSGNWSANERRMRYNEIATQILKVLAHFGSPVQQLRYNPIREPEPVEVDADGQEWPNYSYIRGTITVCRGLVASRTIVAVPDPGHFDKR</sequence>
<dbReference type="OrthoDB" id="3794824at2759"/>
<dbReference type="EMBL" id="SWKU01000010">
    <property type="protein sequence ID" value="KAF3003039.1"/>
    <property type="molecule type" value="Genomic_DNA"/>
</dbReference>
<accession>A0A9P4WBL4</accession>
<dbReference type="AlphaFoldDB" id="A0A9P4WBL4"/>
<evidence type="ECO:0008006" key="3">
    <source>
        <dbReference type="Google" id="ProtNLM"/>
    </source>
</evidence>
<comment type="caution">
    <text evidence="1">The sequence shown here is derived from an EMBL/GenBank/DDBJ whole genome shotgun (WGS) entry which is preliminary data.</text>
</comment>
<evidence type="ECO:0000313" key="2">
    <source>
        <dbReference type="Proteomes" id="UP000801428"/>
    </source>
</evidence>
<protein>
    <recommendedName>
        <fullName evidence="3">F-box domain-containing protein</fullName>
    </recommendedName>
</protein>
<name>A0A9P4WBL4_CURKU</name>
<reference evidence="1" key="1">
    <citation type="submission" date="2019-04" db="EMBL/GenBank/DDBJ databases">
        <title>Sequencing of skin fungus with MAO and IRED activity.</title>
        <authorList>
            <person name="Marsaioli A.J."/>
            <person name="Bonatto J.M.C."/>
            <person name="Reis Junior O."/>
        </authorList>
    </citation>
    <scope>NUCLEOTIDE SEQUENCE</scope>
    <source>
        <strain evidence="1">30M1</strain>
    </source>
</reference>